<dbReference type="OrthoDB" id="7862366at2"/>
<accession>A0A5S3PL31</accession>
<evidence type="ECO:0000313" key="3">
    <source>
        <dbReference type="Proteomes" id="UP000309550"/>
    </source>
</evidence>
<dbReference type="AlphaFoldDB" id="A0A5S3PL31"/>
<organism evidence="2 3">
    <name type="scientific">Sulfitobacter sabulilitoris</name>
    <dbReference type="NCBI Taxonomy" id="2562655"/>
    <lineage>
        <taxon>Bacteria</taxon>
        <taxon>Pseudomonadati</taxon>
        <taxon>Pseudomonadota</taxon>
        <taxon>Alphaproteobacteria</taxon>
        <taxon>Rhodobacterales</taxon>
        <taxon>Roseobacteraceae</taxon>
        <taxon>Sulfitobacter</taxon>
    </lineage>
</organism>
<protein>
    <submittedName>
        <fullName evidence="2">Uncharacterized protein</fullName>
    </submittedName>
</protein>
<proteinExistence type="predicted"/>
<feature type="signal peptide" evidence="1">
    <location>
        <begin position="1"/>
        <end position="19"/>
    </location>
</feature>
<sequence length="142" mass="15715">MKPAIAILALVLWPAMAQAQAYEAINRLLVVPIDRTTFEVIEARGEGARGIWCAAANYVRRNGLRSADGRIYVQRARGPSVTVPGRKGVVFTLRPDAQLQATPRSLSVSVRRVGENLSVNHAHIFCDDYILELREGPFGDRF</sequence>
<evidence type="ECO:0000313" key="2">
    <source>
        <dbReference type="EMBL" id="TMM55093.1"/>
    </source>
</evidence>
<dbReference type="EMBL" id="VANS01000001">
    <property type="protein sequence ID" value="TMM55093.1"/>
    <property type="molecule type" value="Genomic_DNA"/>
</dbReference>
<dbReference type="RefSeq" id="WP_138661263.1">
    <property type="nucleotide sequence ID" value="NZ_VANS01000001.1"/>
</dbReference>
<evidence type="ECO:0000256" key="1">
    <source>
        <dbReference type="SAM" id="SignalP"/>
    </source>
</evidence>
<name>A0A5S3PL31_9RHOB</name>
<keyword evidence="1" id="KW-0732">Signal</keyword>
<dbReference type="Proteomes" id="UP000309550">
    <property type="component" value="Unassembled WGS sequence"/>
</dbReference>
<feature type="chain" id="PRO_5024294253" evidence="1">
    <location>
        <begin position="20"/>
        <end position="142"/>
    </location>
</feature>
<gene>
    <name evidence="2" type="ORF">FDT80_05870</name>
</gene>
<reference evidence="2 3" key="1">
    <citation type="submission" date="2019-05" db="EMBL/GenBank/DDBJ databases">
        <title>Sulfitobacter sabulilitoris sp. nov., isolated from a marine sand.</title>
        <authorList>
            <person name="Yoon J.-H."/>
        </authorList>
    </citation>
    <scope>NUCLEOTIDE SEQUENCE [LARGE SCALE GENOMIC DNA]</scope>
    <source>
        <strain evidence="2 3">HSMS-29</strain>
    </source>
</reference>
<keyword evidence="3" id="KW-1185">Reference proteome</keyword>
<comment type="caution">
    <text evidence="2">The sequence shown here is derived from an EMBL/GenBank/DDBJ whole genome shotgun (WGS) entry which is preliminary data.</text>
</comment>